<dbReference type="PANTHER" id="PTHR12296">
    <property type="entry name" value="DENN DOMAIN-CONTAINING PROTEIN 4"/>
    <property type="match status" value="1"/>
</dbReference>
<sequence>MPPIDLVVDVSSPIEIEVSMSMSGESSSDNNNNNSSYDNGGCRTKSTTANEQDKAPGLPPLTSSSLSSNAVQRRDDEKNNDDTNNTTALDGVNKNASTSPSSRTMATKPSHFSQEDTFEKNVPATSAAAAAAAVETEAAISNTNEYSRRLVEYFVIISSVPKKGHRRIRSRGLSDASSIVVDSIPDQQQQQQQQQYQQTSPITPASAASQRKAARFDARKAHLQGDEWDVSPGAVDRQSQQQQQHQYESPGVDLWDLSPGGSGLQGDQNSKNNKSSGQAPPRPPPPPSLSPDLNEPTPTTRRKKFLSKKISSLSFDMGEQKKKLTKQTESFEKKLKSSMSTEKIERQLEKLKLEKTLVKLRSMKKVGGMKVVTEEEGGVDAHCNNANNILNAARQQHQQQQFLEDIGQSMSSASSFSYDGKGENDDGAESIMSDQIRPSQHPTSIRKLPSSIHPPPPPPASMRTPPSPVSRHSFGGDWTPEWTPGADSVGGGGRGASENIRIGSDSNQFCDREYNDDIDDCILEPVVTSQYPPVDHPEQPLNPMLPHFCYPQGIEHIVPSHEYKMPRIHHFVLTDSAGGKLYGTCLTVYEEFSIGDSGDETSNFDDDISLLSAREEDQERANIEISMDGSPKVVRARRRSRHHTYYAPRVLCLLSTWPYLSAFRTYLTQLYRLATTTNLMKAPIERYIQNICSEVPAPPPGSFEVKLSILDTQIRFWAPPADQPIPYVSLNYGVIFECLDIGNVLFVWYTLACERKILLVSSQLSLLTICAEILCSMLFPMRWSHLYIPVLPRFLTPMLDAPMPYLCGISRDIFPHAVGDISDETVVVDLDRNLVTLGTNTLDLPILSHRRKMKLEAALEKNAGDVFWNARGLTKSEVETVRSSGDENALEKMLGTADAVWDEKICCMDDAFNLAHSPDSMNILHNSDDEPNDLKQSRWDLVQEAFLRFYVSMLKDYRKYMPASSTILSSWRDPGAMESGRFLSDEFVNSQRPDFRPFLEELIGTQQFDDFVSRRMYNAADAPDVKFFDQSIEAKKNRSKLKLKKVETPFLNAASAHRDLKQIDAIDPNKKKVPPPPYTYKTWPETFDESLYGIPRPIPGIITAEFDRRSALIALLKKEHGIVDEASFPGSNNPSAEATAFVLFFVTFSQIIGQKWTALDDQHTAMFGKGDTDGEDSFSGSSASPWMPKVNPPWMAGENFDSLHTHRNFRPKDETEVVVSSDVQTDICCDQDCSNICANIGQVVDPSNFNPWTAVKTAKDVEEKKNPFGESDMANYGIQPDETTPKSPLGEELENEITKARAIAVAQIDLGYYTLKMMRMRKLPTESITYKALIEACGRCGISHRANLLMEMMTQDGLALDSETYFCFINAFSNNEGGAIPALTTDALSEISIDRESSIVSASTNNMSTSDGNRSRPDKRGSIMVGIQNAVSSTIAANRRAFRTAKQKRMKRLGRRRLTKQSKLSVTKSVKTQLDMGNAILEDLYPGIKIDTSSDACPKCSCVLDEDSIILGWKPCEVKDFSTTCPSCKHKFIPTFSVTCNLDSFMGSQGKGTPLYCDYLSPWVLLQEIRGLINTERVPKLAVKAAKFFGVEDDSNNVEIKGGVDAIIDPKFRDGNGINATLWWNMIVTFRRFKIPFTFLLQGSYKDQQLIMPLLEDM</sequence>
<dbReference type="PROSITE" id="PS51375">
    <property type="entry name" value="PPR"/>
    <property type="match status" value="1"/>
</dbReference>
<dbReference type="InterPro" id="IPR037516">
    <property type="entry name" value="Tripartite_DENN"/>
</dbReference>
<organism evidence="4 5">
    <name type="scientific">Skeletonema marinoi</name>
    <dbReference type="NCBI Taxonomy" id="267567"/>
    <lineage>
        <taxon>Eukaryota</taxon>
        <taxon>Sar</taxon>
        <taxon>Stramenopiles</taxon>
        <taxon>Ochrophyta</taxon>
        <taxon>Bacillariophyta</taxon>
        <taxon>Coscinodiscophyceae</taxon>
        <taxon>Thalassiosirophycidae</taxon>
        <taxon>Thalassiosirales</taxon>
        <taxon>Skeletonemataceae</taxon>
        <taxon>Skeletonema</taxon>
        <taxon>Skeletonema marinoi-dohrnii complex</taxon>
    </lineage>
</organism>
<dbReference type="Proteomes" id="UP001224775">
    <property type="component" value="Unassembled WGS sequence"/>
</dbReference>
<dbReference type="Gene3D" id="3.40.50.11500">
    <property type="match status" value="1"/>
</dbReference>
<dbReference type="Pfam" id="PF02141">
    <property type="entry name" value="DENN"/>
    <property type="match status" value="1"/>
</dbReference>
<feature type="compositionally biased region" description="Polar residues" evidence="2">
    <location>
        <begin position="94"/>
        <end position="112"/>
    </location>
</feature>
<feature type="region of interest" description="Disordered" evidence="2">
    <location>
        <begin position="409"/>
        <end position="500"/>
    </location>
</feature>
<dbReference type="InterPro" id="IPR005112">
    <property type="entry name" value="dDENN_dom"/>
</dbReference>
<dbReference type="PROSITE" id="PS50211">
    <property type="entry name" value="DENN"/>
    <property type="match status" value="1"/>
</dbReference>
<dbReference type="InterPro" id="IPR005113">
    <property type="entry name" value="uDENN_dom"/>
</dbReference>
<dbReference type="InterPro" id="IPR051696">
    <property type="entry name" value="DENN_Domain_GEFs"/>
</dbReference>
<dbReference type="InterPro" id="IPR001194">
    <property type="entry name" value="cDENN_dom"/>
</dbReference>
<dbReference type="InterPro" id="IPR043153">
    <property type="entry name" value="DENN_C"/>
</dbReference>
<feature type="compositionally biased region" description="Pro residues" evidence="2">
    <location>
        <begin position="452"/>
        <end position="468"/>
    </location>
</feature>
<feature type="compositionally biased region" description="Low complexity" evidence="2">
    <location>
        <begin position="19"/>
        <end position="40"/>
    </location>
</feature>
<reference evidence="4" key="1">
    <citation type="submission" date="2023-06" db="EMBL/GenBank/DDBJ databases">
        <title>Survivors Of The Sea: Transcriptome response of Skeletonema marinoi to long-term dormancy.</title>
        <authorList>
            <person name="Pinder M.I.M."/>
            <person name="Kourtchenko O."/>
            <person name="Robertson E.K."/>
            <person name="Larsson T."/>
            <person name="Maumus F."/>
            <person name="Osuna-Cruz C.M."/>
            <person name="Vancaester E."/>
            <person name="Stenow R."/>
            <person name="Vandepoele K."/>
            <person name="Ploug H."/>
            <person name="Bruchert V."/>
            <person name="Godhe A."/>
            <person name="Topel M."/>
        </authorList>
    </citation>
    <scope>NUCLEOTIDE SEQUENCE</scope>
    <source>
        <strain evidence="4">R05AC</strain>
    </source>
</reference>
<feature type="compositionally biased region" description="Polar residues" evidence="2">
    <location>
        <begin position="1402"/>
        <end position="1412"/>
    </location>
</feature>
<evidence type="ECO:0000256" key="2">
    <source>
        <dbReference type="SAM" id="MobiDB-lite"/>
    </source>
</evidence>
<dbReference type="SMART" id="SM00799">
    <property type="entry name" value="DENN"/>
    <property type="match status" value="1"/>
</dbReference>
<dbReference type="EMBL" id="JATAAI010000013">
    <property type="protein sequence ID" value="KAK1741399.1"/>
    <property type="molecule type" value="Genomic_DNA"/>
</dbReference>
<feature type="compositionally biased region" description="Basic and acidic residues" evidence="2">
    <location>
        <begin position="72"/>
        <end position="81"/>
    </location>
</feature>
<dbReference type="SMART" id="SM00800">
    <property type="entry name" value="uDENN"/>
    <property type="match status" value="1"/>
</dbReference>
<dbReference type="InterPro" id="IPR011990">
    <property type="entry name" value="TPR-like_helical_dom_sf"/>
</dbReference>
<feature type="repeat" description="PPR" evidence="1">
    <location>
        <begin position="1326"/>
        <end position="1360"/>
    </location>
</feature>
<proteinExistence type="predicted"/>
<accession>A0AAD8Y7U1</accession>
<feature type="compositionally biased region" description="Polar residues" evidence="2">
    <location>
        <begin position="432"/>
        <end position="443"/>
    </location>
</feature>
<comment type="caution">
    <text evidence="4">The sequence shown here is derived from an EMBL/GenBank/DDBJ whole genome shotgun (WGS) entry which is preliminary data.</text>
</comment>
<feature type="compositionally biased region" description="Low complexity" evidence="2">
    <location>
        <begin position="187"/>
        <end position="198"/>
    </location>
</feature>
<evidence type="ECO:0000259" key="3">
    <source>
        <dbReference type="PROSITE" id="PS50211"/>
    </source>
</evidence>
<dbReference type="SMART" id="SM00801">
    <property type="entry name" value="dDENN"/>
    <property type="match status" value="1"/>
</dbReference>
<keyword evidence="5" id="KW-1185">Reference proteome</keyword>
<dbReference type="Pfam" id="PF03455">
    <property type="entry name" value="dDENN"/>
    <property type="match status" value="1"/>
</dbReference>
<protein>
    <submittedName>
        <fullName evidence="4">DENN domain-containing protein</fullName>
    </submittedName>
</protein>
<feature type="region of interest" description="Disordered" evidence="2">
    <location>
        <begin position="1402"/>
        <end position="1421"/>
    </location>
</feature>
<evidence type="ECO:0000256" key="1">
    <source>
        <dbReference type="PROSITE-ProRule" id="PRU00708"/>
    </source>
</evidence>
<dbReference type="Pfam" id="PF03456">
    <property type="entry name" value="uDENN"/>
    <property type="match status" value="1"/>
</dbReference>
<evidence type="ECO:0000313" key="4">
    <source>
        <dbReference type="EMBL" id="KAK1741399.1"/>
    </source>
</evidence>
<name>A0AAD8Y7U1_9STRA</name>
<feature type="compositionally biased region" description="Basic and acidic residues" evidence="2">
    <location>
        <begin position="214"/>
        <end position="225"/>
    </location>
</feature>
<feature type="compositionally biased region" description="Pro residues" evidence="2">
    <location>
        <begin position="280"/>
        <end position="289"/>
    </location>
</feature>
<dbReference type="PANTHER" id="PTHR12296:SF21">
    <property type="entry name" value="DENN DOMAIN-CONTAINING PROTEIN 3"/>
    <property type="match status" value="1"/>
</dbReference>
<dbReference type="Gene3D" id="1.25.40.10">
    <property type="entry name" value="Tetratricopeptide repeat domain"/>
    <property type="match status" value="1"/>
</dbReference>
<dbReference type="GO" id="GO:0031410">
    <property type="term" value="C:cytoplasmic vesicle"/>
    <property type="evidence" value="ECO:0007669"/>
    <property type="project" value="TreeGrafter"/>
</dbReference>
<feature type="compositionally biased region" description="Polar residues" evidence="2">
    <location>
        <begin position="265"/>
        <end position="278"/>
    </location>
</feature>
<dbReference type="GO" id="GO:0032483">
    <property type="term" value="P:regulation of Rab protein signal transduction"/>
    <property type="evidence" value="ECO:0007669"/>
    <property type="project" value="TreeGrafter"/>
</dbReference>
<dbReference type="Gene3D" id="3.30.450.200">
    <property type="match status" value="1"/>
</dbReference>
<feature type="domain" description="UDENN" evidence="3">
    <location>
        <begin position="507"/>
        <end position="1022"/>
    </location>
</feature>
<feature type="region of interest" description="Disordered" evidence="2">
    <location>
        <begin position="18"/>
        <end position="118"/>
    </location>
</feature>
<dbReference type="InterPro" id="IPR002885">
    <property type="entry name" value="PPR_rpt"/>
</dbReference>
<feature type="compositionally biased region" description="Polar residues" evidence="2">
    <location>
        <begin position="199"/>
        <end position="209"/>
    </location>
</feature>
<evidence type="ECO:0000313" key="5">
    <source>
        <dbReference type="Proteomes" id="UP001224775"/>
    </source>
</evidence>
<feature type="region of interest" description="Disordered" evidence="2">
    <location>
        <begin position="1268"/>
        <end position="1289"/>
    </location>
</feature>
<feature type="region of interest" description="Disordered" evidence="2">
    <location>
        <begin position="184"/>
        <end position="309"/>
    </location>
</feature>
<gene>
    <name evidence="4" type="ORF">QTG54_007877</name>
</gene>